<keyword evidence="2" id="KW-0732">Signal</keyword>
<dbReference type="PANTHER" id="PTHR11511">
    <property type="entry name" value="LARVAL STORAGE PROTEIN/PHENOLOXIDASE"/>
    <property type="match status" value="1"/>
</dbReference>
<name>A0AAV7JAA8_COTGL</name>
<dbReference type="GO" id="GO:0045735">
    <property type="term" value="F:nutrient reservoir activity"/>
    <property type="evidence" value="ECO:0007669"/>
    <property type="project" value="UniProtKB-KW"/>
</dbReference>
<evidence type="ECO:0000259" key="3">
    <source>
        <dbReference type="Pfam" id="PF00372"/>
    </source>
</evidence>
<keyword evidence="7" id="KW-1185">Reference proteome</keyword>
<dbReference type="PANTHER" id="PTHR11511:SF5">
    <property type="entry name" value="FAT-BODY PROTEIN 1-RELATED"/>
    <property type="match status" value="1"/>
</dbReference>
<evidence type="ECO:0000313" key="6">
    <source>
        <dbReference type="EMBL" id="KAH0569121.1"/>
    </source>
</evidence>
<proteinExistence type="predicted"/>
<dbReference type="Pfam" id="PF03722">
    <property type="entry name" value="Hemocyanin_N"/>
    <property type="match status" value="1"/>
</dbReference>
<evidence type="ECO:0000256" key="1">
    <source>
        <dbReference type="ARBA" id="ARBA00022761"/>
    </source>
</evidence>
<reference evidence="6 7" key="1">
    <citation type="journal article" date="2021" name="J. Hered.">
        <title>A chromosome-level genome assembly of the parasitoid wasp, Cotesia glomerata (Hymenoptera: Braconidae).</title>
        <authorList>
            <person name="Pinto B.J."/>
            <person name="Weis J.J."/>
            <person name="Gamble T."/>
            <person name="Ode P.J."/>
            <person name="Paul R."/>
            <person name="Zaspel J.M."/>
        </authorList>
    </citation>
    <scope>NUCLEOTIDE SEQUENCE [LARGE SCALE GENOMIC DNA]</scope>
    <source>
        <strain evidence="6">CgM1</strain>
    </source>
</reference>
<dbReference type="InterPro" id="IPR013788">
    <property type="entry name" value="Hemocyanin/hexamerin"/>
</dbReference>
<gene>
    <name evidence="6" type="ORF">KQX54_021829</name>
</gene>
<protein>
    <submittedName>
        <fullName evidence="6">Uncharacterized protein</fullName>
    </submittedName>
</protein>
<evidence type="ECO:0000259" key="4">
    <source>
        <dbReference type="Pfam" id="PF03722"/>
    </source>
</evidence>
<organism evidence="6 7">
    <name type="scientific">Cotesia glomerata</name>
    <name type="common">Lepidopteran parasitic wasp</name>
    <name type="synonym">Apanteles glomeratus</name>
    <dbReference type="NCBI Taxonomy" id="32391"/>
    <lineage>
        <taxon>Eukaryota</taxon>
        <taxon>Metazoa</taxon>
        <taxon>Ecdysozoa</taxon>
        <taxon>Arthropoda</taxon>
        <taxon>Hexapoda</taxon>
        <taxon>Insecta</taxon>
        <taxon>Pterygota</taxon>
        <taxon>Neoptera</taxon>
        <taxon>Endopterygota</taxon>
        <taxon>Hymenoptera</taxon>
        <taxon>Apocrita</taxon>
        <taxon>Ichneumonoidea</taxon>
        <taxon>Braconidae</taxon>
        <taxon>Microgastrinae</taxon>
        <taxon>Cotesia</taxon>
    </lineage>
</organism>
<dbReference type="InterPro" id="IPR037020">
    <property type="entry name" value="Hemocyanin_C_sf"/>
</dbReference>
<dbReference type="Gene3D" id="2.60.40.1520">
    <property type="entry name" value="Hemocyanin, C-terminal domain"/>
    <property type="match status" value="2"/>
</dbReference>
<dbReference type="PROSITE" id="PS00210">
    <property type="entry name" value="HEMOCYANIN_2"/>
    <property type="match status" value="1"/>
</dbReference>
<dbReference type="AlphaFoldDB" id="A0AAV7JAA8"/>
<dbReference type="InterPro" id="IPR008922">
    <property type="entry name" value="Di-copper_centre_dom_sf"/>
</dbReference>
<dbReference type="Pfam" id="PF00372">
    <property type="entry name" value="Hemocyanin_M"/>
    <property type="match status" value="1"/>
</dbReference>
<dbReference type="Gene3D" id="1.20.1370.10">
    <property type="entry name" value="Hemocyanin, N-terminal domain"/>
    <property type="match status" value="1"/>
</dbReference>
<sequence length="902" mass="104815">MRIFLLLVALVATVAATPTPVRQYAADQDFLHKQQDVIHILEHITQEIPDQHIYNLGKTYDIEHSYGDYSEPHLVEYYVGLVKHGHVQPRGTPFSTSVSQLRQEVSLLTRMFLGAKNYSVFFKTAAWARIHVNEHQFIQAFITALLQHPETHGIIPPALYEILPQHYFDARVIHEAQNVRIYGMDNPLTEQTVVIPVNYTDYVPHGEHQLSYFTHDIGLALFHAYFSLAGYMIPEGYKGHGVEGETHHGYHIGRGSIYYYIHHQLMAHYNLQRLSHGLGPIEEIDYEHVQTPYHPHLYLTNGLQFAGRSHDITLTPYYADLVRNVYALEHRIVNAIDSGYVITPQQAFVSLFHSEGLNILGEIIEGTGKSINPRYYGSYQAVARQLLGNAPEFANIWEYTPAPLDLHETSVRDPVFYKLYKRVIKFFQRYQESLPAYQYNDLVIPGVTIEKIVFPDVNTYFDTQIVDIDNGIYQPVNKHEQENLKVKAEVKRLNHKPYEYQIFVNSDKPVSNAVVRVYIAPKYDYDGKLVDINHHRHYFVELDQFVYDLQEGKNVIVRDSHHAPHFSHDYPSVHHIKTYVDSAVRSQNPYYVTEPSQIFGFPARLSIPKGRYGGYPLQILAFISTPEHPVPHFGPVVPAQYRTYQKQHYHIFDDEHYEPYVQEHKHGQGLYEHVDVVPHYHEHGVYGQDVDKHHYYYGHYLYHKYPQYYPFHYYEHPEHVYQGEEHQGIHHTEYSGQYQHHVPVGQTVPQGQYQGVYHHSGATYPYVAGGAKEYVHGVHPEVHHGLHQEIHDKIHQDIVGGIRQAVHPVYPDVHHEVQGDQPAGYDHYKHNVEYLKNYYHGKHISEVIGGVVSLDYKPLGYPLDRPLSPSAYYVPNMKVAYFSVYHHDGHDEHHHETYRSTY</sequence>
<comment type="caution">
    <text evidence="6">The sequence shown here is derived from an EMBL/GenBank/DDBJ whole genome shotgun (WGS) entry which is preliminary data.</text>
</comment>
<feature type="domain" description="Hemocyanin N-terminal" evidence="4">
    <location>
        <begin position="30"/>
        <end position="153"/>
    </location>
</feature>
<feature type="chain" id="PRO_5043316763" evidence="2">
    <location>
        <begin position="17"/>
        <end position="902"/>
    </location>
</feature>
<evidence type="ECO:0000313" key="7">
    <source>
        <dbReference type="Proteomes" id="UP000826195"/>
    </source>
</evidence>
<dbReference type="InterPro" id="IPR005204">
    <property type="entry name" value="Hemocyanin_N"/>
</dbReference>
<keyword evidence="1" id="KW-0758">Storage protein</keyword>
<dbReference type="InterPro" id="IPR014756">
    <property type="entry name" value="Ig_E-set"/>
</dbReference>
<feature type="domain" description="Hemocyanin C-terminal" evidence="5">
    <location>
        <begin position="437"/>
        <end position="627"/>
    </location>
</feature>
<dbReference type="GO" id="GO:0005615">
    <property type="term" value="C:extracellular space"/>
    <property type="evidence" value="ECO:0007669"/>
    <property type="project" value="UniProtKB-ARBA"/>
</dbReference>
<evidence type="ECO:0000256" key="2">
    <source>
        <dbReference type="SAM" id="SignalP"/>
    </source>
</evidence>
<dbReference type="Pfam" id="PF03723">
    <property type="entry name" value="Hemocyanin_C"/>
    <property type="match status" value="1"/>
</dbReference>
<dbReference type="InterPro" id="IPR005203">
    <property type="entry name" value="Hemocyanin_C"/>
</dbReference>
<dbReference type="EMBL" id="JAHXZJ010000001">
    <property type="protein sequence ID" value="KAH0569121.1"/>
    <property type="molecule type" value="Genomic_DNA"/>
</dbReference>
<dbReference type="Gene3D" id="1.10.1280.10">
    <property type="entry name" value="Di-copper center containing domain from catechol oxidase"/>
    <property type="match status" value="1"/>
</dbReference>
<dbReference type="SUPFAM" id="SSF48056">
    <property type="entry name" value="Di-copper centre-containing domain"/>
    <property type="match status" value="1"/>
</dbReference>
<dbReference type="InterPro" id="IPR000896">
    <property type="entry name" value="Hemocyanin/hexamerin_mid_dom"/>
</dbReference>
<feature type="signal peptide" evidence="2">
    <location>
        <begin position="1"/>
        <end position="16"/>
    </location>
</feature>
<dbReference type="InterPro" id="IPR036697">
    <property type="entry name" value="Hemocyanin_N_sf"/>
</dbReference>
<dbReference type="SUPFAM" id="SSF81296">
    <property type="entry name" value="E set domains"/>
    <property type="match status" value="2"/>
</dbReference>
<dbReference type="SUPFAM" id="SSF48050">
    <property type="entry name" value="Hemocyanin, N-terminal domain"/>
    <property type="match status" value="1"/>
</dbReference>
<accession>A0AAV7JAA8</accession>
<dbReference type="Proteomes" id="UP000826195">
    <property type="component" value="Unassembled WGS sequence"/>
</dbReference>
<dbReference type="PRINTS" id="PR00187">
    <property type="entry name" value="HAEMOCYANIN"/>
</dbReference>
<evidence type="ECO:0000259" key="5">
    <source>
        <dbReference type="Pfam" id="PF03723"/>
    </source>
</evidence>
<feature type="domain" description="Hemocyanin middle" evidence="3">
    <location>
        <begin position="158"/>
        <end position="427"/>
    </location>
</feature>